<feature type="active site" description="Nucleophile" evidence="6">
    <location>
        <position position="317"/>
    </location>
</feature>
<dbReference type="InterPro" id="IPR050979">
    <property type="entry name" value="LD-transpeptidase"/>
</dbReference>
<evidence type="ECO:0000313" key="8">
    <source>
        <dbReference type="EMBL" id="GAP14465.1"/>
    </source>
</evidence>
<dbReference type="InterPro" id="IPR038063">
    <property type="entry name" value="Transpep_catalytic_dom"/>
</dbReference>
<dbReference type="InterPro" id="IPR005490">
    <property type="entry name" value="LD_TPept_cat_dom"/>
</dbReference>
<dbReference type="Proteomes" id="UP000055060">
    <property type="component" value="Unassembled WGS sequence"/>
</dbReference>
<dbReference type="Pfam" id="PF03734">
    <property type="entry name" value="YkuD"/>
    <property type="match status" value="1"/>
</dbReference>
<organism evidence="8">
    <name type="scientific">Longilinea arvoryzae</name>
    <dbReference type="NCBI Taxonomy" id="360412"/>
    <lineage>
        <taxon>Bacteria</taxon>
        <taxon>Bacillati</taxon>
        <taxon>Chloroflexota</taxon>
        <taxon>Anaerolineae</taxon>
        <taxon>Anaerolineales</taxon>
        <taxon>Anaerolineaceae</taxon>
        <taxon>Longilinea</taxon>
    </lineage>
</organism>
<dbReference type="InterPro" id="IPR006311">
    <property type="entry name" value="TAT_signal"/>
</dbReference>
<proteinExistence type="predicted"/>
<evidence type="ECO:0000256" key="2">
    <source>
        <dbReference type="ARBA" id="ARBA00022679"/>
    </source>
</evidence>
<accession>A0A0S7BKU3</accession>
<keyword evidence="5 6" id="KW-0961">Cell wall biogenesis/degradation</keyword>
<keyword evidence="3 6" id="KW-0133">Cell shape</keyword>
<evidence type="ECO:0000256" key="3">
    <source>
        <dbReference type="ARBA" id="ARBA00022960"/>
    </source>
</evidence>
<evidence type="ECO:0000259" key="7">
    <source>
        <dbReference type="PROSITE" id="PS52029"/>
    </source>
</evidence>
<keyword evidence="2" id="KW-0808">Transferase</keyword>
<dbReference type="PROSITE" id="PS52029">
    <property type="entry name" value="LD_TPASE"/>
    <property type="match status" value="1"/>
</dbReference>
<dbReference type="GO" id="GO:0016740">
    <property type="term" value="F:transferase activity"/>
    <property type="evidence" value="ECO:0007669"/>
    <property type="project" value="UniProtKB-KW"/>
</dbReference>
<dbReference type="GO" id="GO:0008360">
    <property type="term" value="P:regulation of cell shape"/>
    <property type="evidence" value="ECO:0007669"/>
    <property type="project" value="UniProtKB-UniRule"/>
</dbReference>
<sequence length="353" mass="40105">MLHPKLTRRDFLKLAGLSLTSLAFRPQLSRPFQGSGDDLDFNRLIRITTETVSVYSEPSDKSRILYQRTRDELVNVYAEVISDDGPGYNPLWYRVWGGYIHSAYTEPVKVQLNTVLTNPDPAGVLSEVSVPFTQAYLPNNKTTWDPIYRLYYTSTHWITGVIEGPDGEPWYKLKDELLEIEYAVPAVHMRVIQPDELTPLSPEVPAQKKRIEVSLARQELTAYEEDRVVLHTKIASGLPDKRKPAPGLILTETPVGEFHVQSKMPSKHMGDGNITSDIYAYELPGVPWTSFFVPETGVAFHGTYWHTNYGITMSHGCINMKPEEAKWIFRWCTPVTDEKTIEKRGYGTLVIVS</sequence>
<evidence type="ECO:0000256" key="6">
    <source>
        <dbReference type="PROSITE-ProRule" id="PRU01373"/>
    </source>
</evidence>
<dbReference type="GO" id="GO:0071555">
    <property type="term" value="P:cell wall organization"/>
    <property type="evidence" value="ECO:0007669"/>
    <property type="project" value="UniProtKB-UniRule"/>
</dbReference>
<evidence type="ECO:0000313" key="9">
    <source>
        <dbReference type="Proteomes" id="UP000055060"/>
    </source>
</evidence>
<name>A0A0S7BKU3_9CHLR</name>
<keyword evidence="9" id="KW-1185">Reference proteome</keyword>
<feature type="active site" description="Proton donor/acceptor" evidence="6">
    <location>
        <position position="301"/>
    </location>
</feature>
<dbReference type="EMBL" id="DF967972">
    <property type="protein sequence ID" value="GAP14465.1"/>
    <property type="molecule type" value="Genomic_DNA"/>
</dbReference>
<dbReference type="CDD" id="cd16913">
    <property type="entry name" value="YkuD_like"/>
    <property type="match status" value="1"/>
</dbReference>
<evidence type="ECO:0000256" key="5">
    <source>
        <dbReference type="ARBA" id="ARBA00023316"/>
    </source>
</evidence>
<dbReference type="GO" id="GO:0018104">
    <property type="term" value="P:peptidoglycan-protein cross-linking"/>
    <property type="evidence" value="ECO:0007669"/>
    <property type="project" value="TreeGrafter"/>
</dbReference>
<dbReference type="OrthoDB" id="160089at2"/>
<dbReference type="PROSITE" id="PS51318">
    <property type="entry name" value="TAT"/>
    <property type="match status" value="1"/>
</dbReference>
<protein>
    <submittedName>
        <fullName evidence="8">Uncharacterized protein conserved in bacteria</fullName>
    </submittedName>
</protein>
<evidence type="ECO:0000256" key="1">
    <source>
        <dbReference type="ARBA" id="ARBA00004752"/>
    </source>
</evidence>
<dbReference type="UniPathway" id="UPA00219"/>
<feature type="domain" description="L,D-TPase catalytic" evidence="7">
    <location>
        <begin position="209"/>
        <end position="353"/>
    </location>
</feature>
<dbReference type="GO" id="GO:0071972">
    <property type="term" value="F:peptidoglycan L,D-transpeptidase activity"/>
    <property type="evidence" value="ECO:0007669"/>
    <property type="project" value="TreeGrafter"/>
</dbReference>
<evidence type="ECO:0000256" key="4">
    <source>
        <dbReference type="ARBA" id="ARBA00022984"/>
    </source>
</evidence>
<dbReference type="PANTHER" id="PTHR30582">
    <property type="entry name" value="L,D-TRANSPEPTIDASE"/>
    <property type="match status" value="1"/>
</dbReference>
<dbReference type="PANTHER" id="PTHR30582:SF2">
    <property type="entry name" value="L,D-TRANSPEPTIDASE YCIB-RELATED"/>
    <property type="match status" value="1"/>
</dbReference>
<dbReference type="AlphaFoldDB" id="A0A0S7BKU3"/>
<gene>
    <name evidence="8" type="ORF">LARV_02234</name>
</gene>
<reference evidence="8" key="1">
    <citation type="submission" date="2015-07" db="EMBL/GenBank/DDBJ databases">
        <title>Draft Genome Sequences of Anaerolinea thermolimosa IMO-1, Bellilinea caldifistulae GOMI-1, Leptolinea tardivitalis YMTK-2, Levilinea saccharolytica KIBI-1,Longilinea arvoryzae KOME-1, Previously Described as Members of the Anaerolineaceae (Chloroflexi).</title>
        <authorList>
            <person name="Sekiguchi Y."/>
            <person name="Ohashi A."/>
            <person name="Matsuura N."/>
            <person name="Tourlousse M.D."/>
        </authorList>
    </citation>
    <scope>NUCLEOTIDE SEQUENCE [LARGE SCALE GENOMIC DNA]</scope>
    <source>
        <strain evidence="8">KOME-1</strain>
    </source>
</reference>
<dbReference type="GO" id="GO:0005576">
    <property type="term" value="C:extracellular region"/>
    <property type="evidence" value="ECO:0007669"/>
    <property type="project" value="TreeGrafter"/>
</dbReference>
<dbReference type="STRING" id="360412.LARV_02234"/>
<dbReference type="RefSeq" id="WP_075073722.1">
    <property type="nucleotide sequence ID" value="NZ_DF967972.1"/>
</dbReference>
<keyword evidence="4 6" id="KW-0573">Peptidoglycan synthesis</keyword>
<comment type="pathway">
    <text evidence="1 6">Cell wall biogenesis; peptidoglycan biosynthesis.</text>
</comment>
<dbReference type="Gene3D" id="2.40.440.10">
    <property type="entry name" value="L,D-transpeptidase catalytic domain-like"/>
    <property type="match status" value="1"/>
</dbReference>
<dbReference type="SUPFAM" id="SSF141523">
    <property type="entry name" value="L,D-transpeptidase catalytic domain-like"/>
    <property type="match status" value="1"/>
</dbReference>